<dbReference type="EMBL" id="CP016540">
    <property type="protein sequence ID" value="ANU28236.1"/>
    <property type="molecule type" value="Genomic_DNA"/>
</dbReference>
<feature type="domain" description="GGDEF" evidence="3">
    <location>
        <begin position="411"/>
        <end position="547"/>
    </location>
</feature>
<evidence type="ECO:0000259" key="3">
    <source>
        <dbReference type="PROSITE" id="PS50887"/>
    </source>
</evidence>
<dbReference type="PANTHER" id="PTHR44757">
    <property type="entry name" value="DIGUANYLATE CYCLASE DGCP"/>
    <property type="match status" value="1"/>
</dbReference>
<keyword evidence="5" id="KW-1185">Reference proteome</keyword>
<dbReference type="InterPro" id="IPR000160">
    <property type="entry name" value="GGDEF_dom"/>
</dbReference>
<name>A0A1B1S4X4_9BACL</name>
<dbReference type="InterPro" id="IPR052155">
    <property type="entry name" value="Biofilm_reg_signaling"/>
</dbReference>
<protein>
    <submittedName>
        <fullName evidence="4">Diguanylate cyclase</fullName>
    </submittedName>
</protein>
<evidence type="ECO:0000313" key="5">
    <source>
        <dbReference type="Proteomes" id="UP000053354"/>
    </source>
</evidence>
<dbReference type="PROSITE" id="PS50887">
    <property type="entry name" value="GGDEF"/>
    <property type="match status" value="1"/>
</dbReference>
<feature type="domain" description="PAC" evidence="2">
    <location>
        <begin position="327"/>
        <end position="379"/>
    </location>
</feature>
<dbReference type="GO" id="GO:0006355">
    <property type="term" value="P:regulation of DNA-templated transcription"/>
    <property type="evidence" value="ECO:0007669"/>
    <property type="project" value="InterPro"/>
</dbReference>
<dbReference type="KEGG" id="pll:I858_014690"/>
<dbReference type="InterPro" id="IPR000014">
    <property type="entry name" value="PAS"/>
</dbReference>
<dbReference type="SMART" id="SM00086">
    <property type="entry name" value="PAC"/>
    <property type="match status" value="1"/>
</dbReference>
<proteinExistence type="predicted"/>
<dbReference type="InterPro" id="IPR035965">
    <property type="entry name" value="PAS-like_dom_sf"/>
</dbReference>
<dbReference type="SUPFAM" id="SSF55073">
    <property type="entry name" value="Nucleotide cyclase"/>
    <property type="match status" value="1"/>
</dbReference>
<dbReference type="CDD" id="cd00130">
    <property type="entry name" value="PAS"/>
    <property type="match status" value="2"/>
</dbReference>
<dbReference type="PROSITE" id="PS50113">
    <property type="entry name" value="PAC"/>
    <property type="match status" value="1"/>
</dbReference>
<reference evidence="4" key="1">
    <citation type="submission" date="2016-10" db="EMBL/GenBank/DDBJ databases">
        <authorList>
            <person name="See-Too W.S."/>
        </authorList>
    </citation>
    <scope>NUCLEOTIDE SEQUENCE</scope>
    <source>
        <strain evidence="4">L10.15</strain>
    </source>
</reference>
<dbReference type="STRING" id="1302659.I858_014690"/>
<dbReference type="Gene3D" id="3.30.70.270">
    <property type="match status" value="1"/>
</dbReference>
<dbReference type="Proteomes" id="UP000053354">
    <property type="component" value="Chromosome"/>
</dbReference>
<organism evidence="4 5">
    <name type="scientific">Planococcus versutus</name>
    <dbReference type="NCBI Taxonomy" id="1302659"/>
    <lineage>
        <taxon>Bacteria</taxon>
        <taxon>Bacillati</taxon>
        <taxon>Bacillota</taxon>
        <taxon>Bacilli</taxon>
        <taxon>Bacillales</taxon>
        <taxon>Caryophanaceae</taxon>
        <taxon>Planococcus</taxon>
    </lineage>
</organism>
<dbReference type="Pfam" id="PF13426">
    <property type="entry name" value="PAS_9"/>
    <property type="match status" value="1"/>
</dbReference>
<dbReference type="SMART" id="SM00091">
    <property type="entry name" value="PAS"/>
    <property type="match status" value="3"/>
</dbReference>
<evidence type="ECO:0000259" key="2">
    <source>
        <dbReference type="PROSITE" id="PS50113"/>
    </source>
</evidence>
<dbReference type="Pfam" id="PF00990">
    <property type="entry name" value="GGDEF"/>
    <property type="match status" value="1"/>
</dbReference>
<dbReference type="NCBIfam" id="TIGR00229">
    <property type="entry name" value="sensory_box"/>
    <property type="match status" value="2"/>
</dbReference>
<dbReference type="OrthoDB" id="2624050at2"/>
<feature type="domain" description="PAS" evidence="1">
    <location>
        <begin position="248"/>
        <end position="302"/>
    </location>
</feature>
<dbReference type="PROSITE" id="PS50112">
    <property type="entry name" value="PAS"/>
    <property type="match status" value="1"/>
</dbReference>
<dbReference type="PANTHER" id="PTHR44757:SF2">
    <property type="entry name" value="BIOFILM ARCHITECTURE MAINTENANCE PROTEIN MBAA"/>
    <property type="match status" value="1"/>
</dbReference>
<dbReference type="InterPro" id="IPR043128">
    <property type="entry name" value="Rev_trsase/Diguanyl_cyclase"/>
</dbReference>
<gene>
    <name evidence="4" type="ORF">I858_014690</name>
</gene>
<dbReference type="Pfam" id="PF00989">
    <property type="entry name" value="PAS"/>
    <property type="match status" value="1"/>
</dbReference>
<dbReference type="InterPro" id="IPR029787">
    <property type="entry name" value="Nucleotide_cyclase"/>
</dbReference>
<dbReference type="AlphaFoldDB" id="A0A1B1S4X4"/>
<dbReference type="InterPro" id="IPR001610">
    <property type="entry name" value="PAC"/>
</dbReference>
<dbReference type="SUPFAM" id="SSF55785">
    <property type="entry name" value="PYP-like sensor domain (PAS domain)"/>
    <property type="match status" value="2"/>
</dbReference>
<accession>A0A1B1S4X4</accession>
<sequence>MAMPFSIEQLDLLYKNSKNPVYFMKQNGETFDYMYVNPVCSTIFKKKLVGTNIDESMPFALSQEIKKQYGIALKKGESHAYRDYSLFSDSDTAMESELTPIDYQSQKFVLAVTKNVTVQKKIEEDYLFYESLVQNSVDPMIMVSAEYKIIDLNPAYEKAFGVRKKECVNLTYDDLSKKKKELFKAGKELLTQFEPLLKSTSLIMNRQKHDGVKAKFSVSYSPIIENGMIRAFHVVFRELTTEQLLKNELKKTENILESYKDALNYAALVAIWDVSGTIKFVNKNLNELTGYKKEELVNMTVFEASNVLITTKKYREIQKVVWENEIWRGEMEVAKKNNEFFWVDATVIPLVNTDGEVYQFLSILFDITERKQLEKQLHFMAYHDSLTNLPNRRFMIQEFDQIKMQVNNKNEYIAFLYIDGDDFKSVNDQFGHDVGDEFIYHFGEAIKKSLRTDDLVARIGGDEFLVALTGIVPEKFEQHIETVIARINKTLLEGWTINGHQFSPTSSTGISIYPLHGDNFDDLMKKADMALYTAKKTGKGYSQLYSL</sequence>
<dbReference type="Gene3D" id="3.30.450.20">
    <property type="entry name" value="PAS domain"/>
    <property type="match status" value="3"/>
</dbReference>
<dbReference type="SMART" id="SM00267">
    <property type="entry name" value="GGDEF"/>
    <property type="match status" value="1"/>
</dbReference>
<dbReference type="CDD" id="cd01949">
    <property type="entry name" value="GGDEF"/>
    <property type="match status" value="1"/>
</dbReference>
<dbReference type="NCBIfam" id="TIGR00254">
    <property type="entry name" value="GGDEF"/>
    <property type="match status" value="1"/>
</dbReference>
<dbReference type="InterPro" id="IPR000700">
    <property type="entry name" value="PAS-assoc_C"/>
</dbReference>
<evidence type="ECO:0000259" key="1">
    <source>
        <dbReference type="PROSITE" id="PS50112"/>
    </source>
</evidence>
<evidence type="ECO:0000313" key="4">
    <source>
        <dbReference type="EMBL" id="ANU28236.1"/>
    </source>
</evidence>
<dbReference type="InterPro" id="IPR013767">
    <property type="entry name" value="PAS_fold"/>
</dbReference>